<sequence length="1103" mass="115033">MRIKLPIRAEIHGMADQGRAGGLRFAVLGPVQAWRDGGELDLGTPLQRSILAMLLLRGNRAVTPTEMIDGVWGEEAPPRALGALRTYVSRLRSVLEPGRSPRTRPELLTSVGRGYALRLADDALDLACFEHGVRQAEAARGAGDLTAATGHLRTSLALYTGEPLAGAVGPYAEHQRDRLAERRMSVLETLMDLDLEVGRHADVVSELIALTAEHPLRERLRAQLMLAYYRCGRQGDALAVFADTRTVLVDELGIEPGPELTALHRRVLSGDPSLVPRPPAVPVPAPAPAPAPPVAGDPAGSAAPTTPTVSAVPAVSVSSVSSASPAGAAGSAPAGGPGRDAPEAATPHPSAPPHPPGPASPPELPRPAQLPAAVNDFTGRHRIISRLRALLSAGDGADGVPVAAISGIGGVGKTTLAVHVAHALQELFPDGQLYADLRGYGEDPVAPESALAAFLRGLGLPPDVIPDGLAERSALFRSLLAERRMLVLLDNARDAEQVAHLLPGTPGCAAIVTSRGKLADLAAARLFDLDVMEPDEALTLFGTVAGADRVAAERAAAMDVVAACGFLPLAVRIVAARLAARPSWTVASLVPRLADERRRLDEMRVGNLAVEATFALGYGQLGPEQARAFRLLSLPGGPDISVGAAAALLGSGQGGAEEVLESLVDTSLLEAPAPGRYRFHDLLRLFARRIAERAEAGAGAGAGGVAGAGGEAEAGGPGTAGPATADTGAAALRRLLDFYLASARSAHRLAYDGSTVADRIAVTAPGHAFASADEAVAWLSAEAESLFAAIAQASGARDAGGLLPGADLLLAMEPLLESGSHVREFEQRARETLAAARRLGDASCRMRCHYVLGRVLFNANRLAEAEEEFRTSLDLAGAGDGVVTGETMNALAVVTGRRRRHAEALSWFEAARTAFREAGARGGEALTLSYSARDHLFLGQAEEAIAAAEQGLALFTEIGSGPGTARARYHLGMVLSRVGRLNEAVHHHAECLAFFRASRQRVWEQRVCSRLAETLIAAGRFADATRHAEQALTVSREIGHPYGEALSLWVLGRALDGLGDAARSHDCLRRAHDVFARLGAPEAADLRALLDRAAAAGGDPAAH</sequence>
<dbReference type="SMART" id="SM00028">
    <property type="entry name" value="TPR"/>
    <property type="match status" value="5"/>
</dbReference>
<dbReference type="Pfam" id="PF00486">
    <property type="entry name" value="Trans_reg_C"/>
    <property type="match status" value="1"/>
</dbReference>
<comment type="caution">
    <text evidence="8">The sequence shown here is derived from an EMBL/GenBank/DDBJ whole genome shotgun (WGS) entry which is preliminary data.</text>
</comment>
<dbReference type="PANTHER" id="PTHR35807:SF1">
    <property type="entry name" value="TRANSCRIPTIONAL REGULATOR REDD"/>
    <property type="match status" value="1"/>
</dbReference>
<dbReference type="PROSITE" id="PS51755">
    <property type="entry name" value="OMPR_PHOB"/>
    <property type="match status" value="1"/>
</dbReference>
<dbReference type="SUPFAM" id="SSF46894">
    <property type="entry name" value="C-terminal effector domain of the bipartite response regulators"/>
    <property type="match status" value="1"/>
</dbReference>
<name>A0ABQ2QW20_9ACTN</name>
<feature type="region of interest" description="Disordered" evidence="6">
    <location>
        <begin position="699"/>
        <end position="722"/>
    </location>
</feature>
<dbReference type="Gene3D" id="3.40.50.300">
    <property type="entry name" value="P-loop containing nucleotide triphosphate hydrolases"/>
    <property type="match status" value="1"/>
</dbReference>
<keyword evidence="2" id="KW-0805">Transcription regulation</keyword>
<dbReference type="InterPro" id="IPR016032">
    <property type="entry name" value="Sig_transdc_resp-reg_C-effctor"/>
</dbReference>
<dbReference type="Proteomes" id="UP000611554">
    <property type="component" value="Unassembled WGS sequence"/>
</dbReference>
<dbReference type="CDD" id="cd15831">
    <property type="entry name" value="BTAD"/>
    <property type="match status" value="1"/>
</dbReference>
<feature type="compositionally biased region" description="Gly residues" evidence="6">
    <location>
        <begin position="699"/>
        <end position="719"/>
    </location>
</feature>
<feature type="DNA-binding region" description="OmpR/PhoB-type" evidence="5">
    <location>
        <begin position="15"/>
        <end position="119"/>
    </location>
</feature>
<organism evidence="8 9">
    <name type="scientific">Streptosporangium pseudovulgare</name>
    <dbReference type="NCBI Taxonomy" id="35765"/>
    <lineage>
        <taxon>Bacteria</taxon>
        <taxon>Bacillati</taxon>
        <taxon>Actinomycetota</taxon>
        <taxon>Actinomycetes</taxon>
        <taxon>Streptosporangiales</taxon>
        <taxon>Streptosporangiaceae</taxon>
        <taxon>Streptosporangium</taxon>
    </lineage>
</organism>
<evidence type="ECO:0000259" key="7">
    <source>
        <dbReference type="PROSITE" id="PS51755"/>
    </source>
</evidence>
<keyword evidence="3 5" id="KW-0238">DNA-binding</keyword>
<dbReference type="InterPro" id="IPR005158">
    <property type="entry name" value="BTAD"/>
</dbReference>
<dbReference type="SUPFAM" id="SSF52540">
    <property type="entry name" value="P-loop containing nucleoside triphosphate hydrolases"/>
    <property type="match status" value="1"/>
</dbReference>
<dbReference type="Pfam" id="PF13424">
    <property type="entry name" value="TPR_12"/>
    <property type="match status" value="3"/>
</dbReference>
<feature type="compositionally biased region" description="Low complexity" evidence="6">
    <location>
        <begin position="296"/>
        <end position="307"/>
    </location>
</feature>
<dbReference type="InterPro" id="IPR051677">
    <property type="entry name" value="AfsR-DnrI-RedD_regulator"/>
</dbReference>
<dbReference type="Pfam" id="PF03704">
    <property type="entry name" value="BTAD"/>
    <property type="match status" value="1"/>
</dbReference>
<feature type="domain" description="OmpR/PhoB-type" evidence="7">
    <location>
        <begin position="15"/>
        <end position="119"/>
    </location>
</feature>
<dbReference type="SMART" id="SM01043">
    <property type="entry name" value="BTAD"/>
    <property type="match status" value="1"/>
</dbReference>
<evidence type="ECO:0000256" key="3">
    <source>
        <dbReference type="ARBA" id="ARBA00023125"/>
    </source>
</evidence>
<dbReference type="PRINTS" id="PR00364">
    <property type="entry name" value="DISEASERSIST"/>
</dbReference>
<evidence type="ECO:0000256" key="4">
    <source>
        <dbReference type="ARBA" id="ARBA00023163"/>
    </source>
</evidence>
<dbReference type="InterPro" id="IPR011990">
    <property type="entry name" value="TPR-like_helical_dom_sf"/>
</dbReference>
<dbReference type="InterPro" id="IPR002182">
    <property type="entry name" value="NB-ARC"/>
</dbReference>
<protein>
    <recommendedName>
        <fullName evidence="7">OmpR/PhoB-type domain-containing protein</fullName>
    </recommendedName>
</protein>
<dbReference type="InterPro" id="IPR027417">
    <property type="entry name" value="P-loop_NTPase"/>
</dbReference>
<reference evidence="9" key="1">
    <citation type="journal article" date="2019" name="Int. J. Syst. Evol. Microbiol.">
        <title>The Global Catalogue of Microorganisms (GCM) 10K type strain sequencing project: providing services to taxonomists for standard genome sequencing and annotation.</title>
        <authorList>
            <consortium name="The Broad Institute Genomics Platform"/>
            <consortium name="The Broad Institute Genome Sequencing Center for Infectious Disease"/>
            <person name="Wu L."/>
            <person name="Ma J."/>
        </authorList>
    </citation>
    <scope>NUCLEOTIDE SEQUENCE [LARGE SCALE GENOMIC DNA]</scope>
    <source>
        <strain evidence="9">JCM 3115</strain>
    </source>
</reference>
<evidence type="ECO:0000256" key="1">
    <source>
        <dbReference type="ARBA" id="ARBA00005820"/>
    </source>
</evidence>
<feature type="compositionally biased region" description="Low complexity" evidence="6">
    <location>
        <begin position="321"/>
        <end position="332"/>
    </location>
</feature>
<evidence type="ECO:0000256" key="6">
    <source>
        <dbReference type="SAM" id="MobiDB-lite"/>
    </source>
</evidence>
<accession>A0ABQ2QW20</accession>
<keyword evidence="4" id="KW-0804">Transcription</keyword>
<feature type="region of interest" description="Disordered" evidence="6">
    <location>
        <begin position="321"/>
        <end position="370"/>
    </location>
</feature>
<feature type="compositionally biased region" description="Pro residues" evidence="6">
    <location>
        <begin position="349"/>
        <end position="365"/>
    </location>
</feature>
<dbReference type="CDD" id="cd00383">
    <property type="entry name" value="trans_reg_C"/>
    <property type="match status" value="1"/>
</dbReference>
<evidence type="ECO:0000256" key="5">
    <source>
        <dbReference type="PROSITE-ProRule" id="PRU01091"/>
    </source>
</evidence>
<dbReference type="InterPro" id="IPR036388">
    <property type="entry name" value="WH-like_DNA-bd_sf"/>
</dbReference>
<evidence type="ECO:0000313" key="9">
    <source>
        <dbReference type="Proteomes" id="UP000611554"/>
    </source>
</evidence>
<dbReference type="PANTHER" id="PTHR35807">
    <property type="entry name" value="TRANSCRIPTIONAL REGULATOR REDD-RELATED"/>
    <property type="match status" value="1"/>
</dbReference>
<comment type="similarity">
    <text evidence="1">Belongs to the AfsR/DnrI/RedD regulatory family.</text>
</comment>
<gene>
    <name evidence="8" type="ORF">GCM10010140_28640</name>
</gene>
<dbReference type="SUPFAM" id="SSF48452">
    <property type="entry name" value="TPR-like"/>
    <property type="match status" value="3"/>
</dbReference>
<dbReference type="InterPro" id="IPR019734">
    <property type="entry name" value="TPR_rpt"/>
</dbReference>
<dbReference type="Gene3D" id="1.10.10.10">
    <property type="entry name" value="Winged helix-like DNA-binding domain superfamily/Winged helix DNA-binding domain"/>
    <property type="match status" value="1"/>
</dbReference>
<keyword evidence="9" id="KW-1185">Reference proteome</keyword>
<dbReference type="InterPro" id="IPR001867">
    <property type="entry name" value="OmpR/PhoB-type_DNA-bd"/>
</dbReference>
<feature type="region of interest" description="Disordered" evidence="6">
    <location>
        <begin position="274"/>
        <end position="307"/>
    </location>
</feature>
<evidence type="ECO:0000256" key="2">
    <source>
        <dbReference type="ARBA" id="ARBA00023015"/>
    </source>
</evidence>
<dbReference type="SMART" id="SM00862">
    <property type="entry name" value="Trans_reg_C"/>
    <property type="match status" value="1"/>
</dbReference>
<dbReference type="Gene3D" id="1.25.40.10">
    <property type="entry name" value="Tetratricopeptide repeat domain"/>
    <property type="match status" value="2"/>
</dbReference>
<feature type="compositionally biased region" description="Pro residues" evidence="6">
    <location>
        <begin position="275"/>
        <end position="295"/>
    </location>
</feature>
<evidence type="ECO:0000313" key="8">
    <source>
        <dbReference type="EMBL" id="GGP96975.1"/>
    </source>
</evidence>
<proteinExistence type="inferred from homology"/>
<dbReference type="Pfam" id="PF00931">
    <property type="entry name" value="NB-ARC"/>
    <property type="match status" value="1"/>
</dbReference>
<dbReference type="EMBL" id="BMQJ01000006">
    <property type="protein sequence ID" value="GGP96975.1"/>
    <property type="molecule type" value="Genomic_DNA"/>
</dbReference>